<keyword evidence="12 13" id="KW-0472">Membrane</keyword>
<evidence type="ECO:0000256" key="4">
    <source>
        <dbReference type="ARBA" id="ARBA00022553"/>
    </source>
</evidence>
<evidence type="ECO:0000256" key="10">
    <source>
        <dbReference type="ARBA" id="ARBA00022989"/>
    </source>
</evidence>
<dbReference type="Pfam" id="PF00512">
    <property type="entry name" value="HisKA"/>
    <property type="match status" value="1"/>
</dbReference>
<keyword evidence="8 15" id="KW-0418">Kinase</keyword>
<keyword evidence="9" id="KW-0067">ATP-binding</keyword>
<evidence type="ECO:0000256" key="1">
    <source>
        <dbReference type="ARBA" id="ARBA00000085"/>
    </source>
</evidence>
<name>A0A329E993_VIBDI</name>
<dbReference type="EMBL" id="QLTR01000014">
    <property type="protein sequence ID" value="RAS62687.1"/>
    <property type="molecule type" value="Genomic_DNA"/>
</dbReference>
<evidence type="ECO:0000256" key="5">
    <source>
        <dbReference type="ARBA" id="ARBA00022679"/>
    </source>
</evidence>
<keyword evidence="11" id="KW-0902">Two-component regulatory system</keyword>
<keyword evidence="6 13" id="KW-0812">Transmembrane</keyword>
<dbReference type="CDD" id="cd00082">
    <property type="entry name" value="HisKA"/>
    <property type="match status" value="1"/>
</dbReference>
<feature type="transmembrane region" description="Helical" evidence="13">
    <location>
        <begin position="21"/>
        <end position="41"/>
    </location>
</feature>
<evidence type="ECO:0000256" key="8">
    <source>
        <dbReference type="ARBA" id="ARBA00022777"/>
    </source>
</evidence>
<keyword evidence="4" id="KW-0597">Phosphoprotein</keyword>
<gene>
    <name evidence="15" type="ORF">DET48_11483</name>
</gene>
<dbReference type="InterPro" id="IPR005467">
    <property type="entry name" value="His_kinase_dom"/>
</dbReference>
<dbReference type="AlphaFoldDB" id="A0A329E993"/>
<dbReference type="Pfam" id="PF02518">
    <property type="entry name" value="HATPase_c"/>
    <property type="match status" value="1"/>
</dbReference>
<dbReference type="InterPro" id="IPR036890">
    <property type="entry name" value="HATPase_C_sf"/>
</dbReference>
<evidence type="ECO:0000256" key="9">
    <source>
        <dbReference type="ARBA" id="ARBA00022840"/>
    </source>
</evidence>
<dbReference type="InterPro" id="IPR003661">
    <property type="entry name" value="HisK_dim/P_dom"/>
</dbReference>
<dbReference type="SMART" id="SM00387">
    <property type="entry name" value="HATPase_c"/>
    <property type="match status" value="1"/>
</dbReference>
<dbReference type="InterPro" id="IPR004358">
    <property type="entry name" value="Sig_transdc_His_kin-like_C"/>
</dbReference>
<keyword evidence="7" id="KW-0547">Nucleotide-binding</keyword>
<dbReference type="GO" id="GO:0000155">
    <property type="term" value="F:phosphorelay sensor kinase activity"/>
    <property type="evidence" value="ECO:0007669"/>
    <property type="project" value="InterPro"/>
</dbReference>
<feature type="domain" description="Histidine kinase" evidence="14">
    <location>
        <begin position="269"/>
        <end position="477"/>
    </location>
</feature>
<keyword evidence="10 13" id="KW-1133">Transmembrane helix</keyword>
<dbReference type="InterPro" id="IPR036097">
    <property type="entry name" value="HisK_dim/P_sf"/>
</dbReference>
<evidence type="ECO:0000256" key="7">
    <source>
        <dbReference type="ARBA" id="ARBA00022741"/>
    </source>
</evidence>
<dbReference type="Proteomes" id="UP000248729">
    <property type="component" value="Unassembled WGS sequence"/>
</dbReference>
<reference evidence="15 16" key="1">
    <citation type="submission" date="2018-06" db="EMBL/GenBank/DDBJ databases">
        <title>Freshwater and sediment microbial communities from various areas in North America, analyzing microbe dynamics in response to fracking.</title>
        <authorList>
            <person name="Lamendella R."/>
        </authorList>
    </citation>
    <scope>NUCLEOTIDE SEQUENCE [LARGE SCALE GENOMIC DNA]</scope>
    <source>
        <strain evidence="15 16">99A</strain>
    </source>
</reference>
<evidence type="ECO:0000256" key="12">
    <source>
        <dbReference type="ARBA" id="ARBA00023136"/>
    </source>
</evidence>
<dbReference type="SUPFAM" id="SSF47384">
    <property type="entry name" value="Homodimeric domain of signal transducing histidine kinase"/>
    <property type="match status" value="1"/>
</dbReference>
<evidence type="ECO:0000256" key="11">
    <source>
        <dbReference type="ARBA" id="ARBA00023012"/>
    </source>
</evidence>
<proteinExistence type="predicted"/>
<dbReference type="Gene3D" id="3.30.565.10">
    <property type="entry name" value="Histidine kinase-like ATPase, C-terminal domain"/>
    <property type="match status" value="1"/>
</dbReference>
<dbReference type="PRINTS" id="PR00344">
    <property type="entry name" value="BCTRLSENSOR"/>
</dbReference>
<dbReference type="SUPFAM" id="SSF55874">
    <property type="entry name" value="ATPase domain of HSP90 chaperone/DNA topoisomerase II/histidine kinase"/>
    <property type="match status" value="1"/>
</dbReference>
<dbReference type="GO" id="GO:0005524">
    <property type="term" value="F:ATP binding"/>
    <property type="evidence" value="ECO:0007669"/>
    <property type="project" value="UniProtKB-KW"/>
</dbReference>
<dbReference type="GO" id="GO:0005886">
    <property type="term" value="C:plasma membrane"/>
    <property type="evidence" value="ECO:0007669"/>
    <property type="project" value="TreeGrafter"/>
</dbReference>
<sequence length="477" mass="54343">MAWGTSLKNKVEATFSIKKRLTISVIALSSVLILICLYFSFSYSKHEIEEVYDARLGQSAKMLLLSMPISEQPMQSGQTRDLFDNWMKRIALQAKGDDNPTPFGHPYEQHILVQFYIANELIWSSIPEIDNLNHDPKYAGFGYMDIENEPWRYFQLPLPKAMNTKHEYIFVAEKESIRDEMMYELALSAALPQFVLIPSLALLMVLLIDKHFKPISELKRAIAQRSANKLDSIYVANPTQELSPLVAALNTLLNELDQAWQREKRFTRMAAHELKTPLTILRLNAENALMSQNEQQLKSDLSNILQGIDRTDRMIQQLLTLAKVESIHEMKFLVTDLSKLCQSVIAERVPLALKRQQEVSFEGDGIQVLGDEALLRMLLTNLLDNAMRYSGDGSQINIRLEDKEESVNIYVSDTGKNITAETREKMFDNFYRANTEKGDGAGLGMSITRDIARLHRGSVELLPRADSRNTFLVVLPK</sequence>
<organism evidence="15 16">
    <name type="scientific">Vibrio diazotrophicus</name>
    <dbReference type="NCBI Taxonomy" id="685"/>
    <lineage>
        <taxon>Bacteria</taxon>
        <taxon>Pseudomonadati</taxon>
        <taxon>Pseudomonadota</taxon>
        <taxon>Gammaproteobacteria</taxon>
        <taxon>Vibrionales</taxon>
        <taxon>Vibrionaceae</taxon>
        <taxon>Vibrio</taxon>
    </lineage>
</organism>
<evidence type="ECO:0000256" key="13">
    <source>
        <dbReference type="SAM" id="Phobius"/>
    </source>
</evidence>
<comment type="catalytic activity">
    <reaction evidence="1">
        <text>ATP + protein L-histidine = ADP + protein N-phospho-L-histidine.</text>
        <dbReference type="EC" id="2.7.13.3"/>
    </reaction>
</comment>
<evidence type="ECO:0000313" key="16">
    <source>
        <dbReference type="Proteomes" id="UP000248729"/>
    </source>
</evidence>
<accession>A0A329E993</accession>
<protein>
    <recommendedName>
        <fullName evidence="3">histidine kinase</fullName>
        <ecNumber evidence="3">2.7.13.3</ecNumber>
    </recommendedName>
</protein>
<dbReference type="EC" id="2.7.13.3" evidence="3"/>
<dbReference type="PANTHER" id="PTHR45436">
    <property type="entry name" value="SENSOR HISTIDINE KINASE YKOH"/>
    <property type="match status" value="1"/>
</dbReference>
<comment type="subcellular location">
    <subcellularLocation>
        <location evidence="2">Membrane</location>
        <topology evidence="2">Multi-pass membrane protein</topology>
    </subcellularLocation>
</comment>
<dbReference type="Gene3D" id="1.10.287.130">
    <property type="match status" value="1"/>
</dbReference>
<evidence type="ECO:0000256" key="3">
    <source>
        <dbReference type="ARBA" id="ARBA00012438"/>
    </source>
</evidence>
<comment type="caution">
    <text evidence="15">The sequence shown here is derived from an EMBL/GenBank/DDBJ whole genome shotgun (WGS) entry which is preliminary data.</text>
</comment>
<evidence type="ECO:0000259" key="14">
    <source>
        <dbReference type="PROSITE" id="PS50109"/>
    </source>
</evidence>
<dbReference type="InterPro" id="IPR003594">
    <property type="entry name" value="HATPase_dom"/>
</dbReference>
<evidence type="ECO:0000256" key="2">
    <source>
        <dbReference type="ARBA" id="ARBA00004141"/>
    </source>
</evidence>
<dbReference type="SMART" id="SM00388">
    <property type="entry name" value="HisKA"/>
    <property type="match status" value="1"/>
</dbReference>
<dbReference type="PROSITE" id="PS50109">
    <property type="entry name" value="HIS_KIN"/>
    <property type="match status" value="1"/>
</dbReference>
<keyword evidence="5" id="KW-0808">Transferase</keyword>
<evidence type="ECO:0000256" key="6">
    <source>
        <dbReference type="ARBA" id="ARBA00022692"/>
    </source>
</evidence>
<dbReference type="PANTHER" id="PTHR45436:SF14">
    <property type="entry name" value="SENSOR PROTEIN QSEC"/>
    <property type="match status" value="1"/>
</dbReference>
<dbReference type="InterPro" id="IPR050428">
    <property type="entry name" value="TCS_sensor_his_kinase"/>
</dbReference>
<evidence type="ECO:0000313" key="15">
    <source>
        <dbReference type="EMBL" id="RAS62687.1"/>
    </source>
</evidence>